<feature type="compositionally biased region" description="Basic and acidic residues" evidence="7">
    <location>
        <begin position="598"/>
        <end position="610"/>
    </location>
</feature>
<protein>
    <submittedName>
        <fullName evidence="9">HTF4 factor</fullName>
    </submittedName>
</protein>
<accession>A0A7L2JDD4</accession>
<evidence type="ECO:0000256" key="4">
    <source>
        <dbReference type="ARBA" id="ARBA00023125"/>
    </source>
</evidence>
<evidence type="ECO:0000256" key="1">
    <source>
        <dbReference type="ARBA" id="ARBA00004123"/>
    </source>
</evidence>
<dbReference type="Proteomes" id="UP000590623">
    <property type="component" value="Unassembled WGS sequence"/>
</dbReference>
<feature type="non-terminal residue" evidence="9">
    <location>
        <position position="712"/>
    </location>
</feature>
<dbReference type="InterPro" id="IPR051098">
    <property type="entry name" value="NeuroDiff_E-box_TFs"/>
</dbReference>
<dbReference type="PROSITE" id="PS50888">
    <property type="entry name" value="BHLH"/>
    <property type="match status" value="1"/>
</dbReference>
<evidence type="ECO:0000313" key="9">
    <source>
        <dbReference type="EMBL" id="NXR21422.1"/>
    </source>
</evidence>
<feature type="compositionally biased region" description="Polar residues" evidence="7">
    <location>
        <begin position="703"/>
        <end position="712"/>
    </location>
</feature>
<dbReference type="GO" id="GO:0000981">
    <property type="term" value="F:DNA-binding transcription factor activity, RNA polymerase II-specific"/>
    <property type="evidence" value="ECO:0007669"/>
    <property type="project" value="TreeGrafter"/>
</dbReference>
<dbReference type="GO" id="GO:0046983">
    <property type="term" value="F:protein dimerization activity"/>
    <property type="evidence" value="ECO:0007669"/>
    <property type="project" value="InterPro"/>
</dbReference>
<dbReference type="SUPFAM" id="SSF47459">
    <property type="entry name" value="HLH, helix-loop-helix DNA-binding domain"/>
    <property type="match status" value="1"/>
</dbReference>
<dbReference type="PANTHER" id="PTHR11793:SF11">
    <property type="entry name" value="TRANSCRIPTION FACTOR 12"/>
    <property type="match status" value="1"/>
</dbReference>
<evidence type="ECO:0000256" key="7">
    <source>
        <dbReference type="SAM" id="MobiDB-lite"/>
    </source>
</evidence>
<keyword evidence="10" id="KW-1185">Reference proteome</keyword>
<feature type="compositionally biased region" description="Low complexity" evidence="7">
    <location>
        <begin position="282"/>
        <end position="296"/>
    </location>
</feature>
<keyword evidence="5" id="KW-0804">Transcription</keyword>
<dbReference type="AlphaFoldDB" id="A0A7L2JDD4"/>
<feature type="region of interest" description="Disordered" evidence="7">
    <location>
        <begin position="513"/>
        <end position="610"/>
    </location>
</feature>
<sequence>ERRKMNSQQQRMAAIGTDKELSDLLDFSAMFSPPVNSGKTRPTTLGSSQFSGSGMDERTGTTSWGTSGQPSPSYESSRENGSLHGKSSDLSTDIEKLKSQEGFADSPHYSDHLNDSRLGPHEGLSPTPFMNSNLMGKTSDRGPFPLYARDTGLPGCQSSLLRSDMGLGSPGQLSSSGKPGTPYYPFSGTNQRRRPLHDSSALDPLQTKKVRKVPPGLPSSVYAPSPSSDDFNRESPSYPSPKPPSSMFASTFFMQDGTHNSSDLWSSSNGMSQPGYGGMLGGSSSHMSQSGSYGSLHAHDRLSYPPHSVSPTDINASLPPMSSFHRGSTSSSPYVAASHTPPVNGSDNILGNRGNGAGSSQTGDALGKALASIYSPDHTSSSFPSNPSTPVGSPSPLTGASQWSRSGGQAPSSPSYENSLHSLQSRMEDRLDRLDDAIHVLRNHAVGPSTSLSAAHGDIHSLLGPSHNGPIGSLNSNYGASSLVTANRQASMVGTHREEGVSLNSNHSVLPSTVSAQSTELNHKTQDSYRALSGGLQSQSVAIGPTEIKSEHKEKDENIHEPPSSDDMKSDDESSQKDIKVSSRGRTSSTNEDEDLNPEQKIEREKERRMANNARERLRVRDINEAFKELGRMCQLHLKSEKPQTKLLILHQAVAVILSLEQQVRERNLNPKAACLKRREEEKVSAVSAEPPTPHPGSHPGLSETTNPMGHM</sequence>
<feature type="compositionally biased region" description="Low complexity" evidence="7">
    <location>
        <begin position="166"/>
        <end position="180"/>
    </location>
</feature>
<dbReference type="EMBL" id="VWYM01010743">
    <property type="protein sequence ID" value="NXR21422.1"/>
    <property type="molecule type" value="Genomic_DNA"/>
</dbReference>
<dbReference type="GO" id="GO:0005634">
    <property type="term" value="C:nucleus"/>
    <property type="evidence" value="ECO:0007669"/>
    <property type="project" value="UniProtKB-SubCell"/>
</dbReference>
<comment type="subcellular location">
    <subcellularLocation>
        <location evidence="1">Nucleus</location>
    </subcellularLocation>
</comment>
<dbReference type="OrthoDB" id="10034090at2759"/>
<dbReference type="SMART" id="SM00353">
    <property type="entry name" value="HLH"/>
    <property type="match status" value="1"/>
</dbReference>
<evidence type="ECO:0000256" key="6">
    <source>
        <dbReference type="ARBA" id="ARBA00023242"/>
    </source>
</evidence>
<evidence type="ECO:0000256" key="5">
    <source>
        <dbReference type="ARBA" id="ARBA00023163"/>
    </source>
</evidence>
<proteinExistence type="predicted"/>
<dbReference type="FunFam" id="4.10.280.10:FF:000001">
    <property type="entry name" value="Putative transcription factor 12"/>
    <property type="match status" value="1"/>
</dbReference>
<feature type="domain" description="BHLH" evidence="8">
    <location>
        <begin position="607"/>
        <end position="660"/>
    </location>
</feature>
<feature type="region of interest" description="Disordered" evidence="7">
    <location>
        <begin position="29"/>
        <end position="364"/>
    </location>
</feature>
<feature type="non-terminal residue" evidence="9">
    <location>
        <position position="1"/>
    </location>
</feature>
<feature type="region of interest" description="Disordered" evidence="7">
    <location>
        <begin position="683"/>
        <end position="712"/>
    </location>
</feature>
<dbReference type="CDD" id="cd18945">
    <property type="entry name" value="bHLH_E-protein_TCF4_E2-2"/>
    <property type="match status" value="1"/>
</dbReference>
<feature type="compositionally biased region" description="Basic and acidic residues" evidence="7">
    <location>
        <begin position="548"/>
        <end position="560"/>
    </location>
</feature>
<dbReference type="InterPro" id="IPR036638">
    <property type="entry name" value="HLH_DNA-bd_sf"/>
</dbReference>
<feature type="region of interest" description="Disordered" evidence="7">
    <location>
        <begin position="376"/>
        <end position="422"/>
    </location>
</feature>
<dbReference type="InterPro" id="IPR011598">
    <property type="entry name" value="bHLH_dom"/>
</dbReference>
<comment type="caution">
    <text evidence="9">The sequence shown here is derived from an EMBL/GenBank/DDBJ whole genome shotgun (WGS) entry which is preliminary data.</text>
</comment>
<keyword evidence="4" id="KW-0238">DNA-binding</keyword>
<feature type="compositionally biased region" description="Polar residues" evidence="7">
    <location>
        <begin position="247"/>
        <end position="269"/>
    </location>
</feature>
<organism evidence="9 10">
    <name type="scientific">Cinclus mexicanus</name>
    <name type="common">American dipper</name>
    <dbReference type="NCBI Taxonomy" id="161649"/>
    <lineage>
        <taxon>Eukaryota</taxon>
        <taxon>Metazoa</taxon>
        <taxon>Chordata</taxon>
        <taxon>Craniata</taxon>
        <taxon>Vertebrata</taxon>
        <taxon>Euteleostomi</taxon>
        <taxon>Archelosauria</taxon>
        <taxon>Archosauria</taxon>
        <taxon>Dinosauria</taxon>
        <taxon>Saurischia</taxon>
        <taxon>Theropoda</taxon>
        <taxon>Coelurosauria</taxon>
        <taxon>Aves</taxon>
        <taxon>Neognathae</taxon>
        <taxon>Neoaves</taxon>
        <taxon>Telluraves</taxon>
        <taxon>Australaves</taxon>
        <taxon>Passeriformes</taxon>
        <taxon>Cinclidae</taxon>
        <taxon>Cinclus</taxon>
    </lineage>
</organism>
<evidence type="ECO:0000313" key="10">
    <source>
        <dbReference type="Proteomes" id="UP000590623"/>
    </source>
</evidence>
<evidence type="ECO:0000256" key="2">
    <source>
        <dbReference type="ARBA" id="ARBA00022473"/>
    </source>
</evidence>
<feature type="compositionally biased region" description="Polar residues" evidence="7">
    <location>
        <begin position="34"/>
        <end position="52"/>
    </location>
</feature>
<feature type="compositionally biased region" description="Polar residues" evidence="7">
    <location>
        <begin position="391"/>
        <end position="422"/>
    </location>
</feature>
<reference evidence="9 10" key="1">
    <citation type="submission" date="2019-09" db="EMBL/GenBank/DDBJ databases">
        <title>Bird 10,000 Genomes (B10K) Project - Family phase.</title>
        <authorList>
            <person name="Zhang G."/>
        </authorList>
    </citation>
    <scope>NUCLEOTIDE SEQUENCE [LARGE SCALE GENOMIC DNA]</scope>
    <source>
        <strain evidence="9">B10K-DU-001-77</strain>
        <tissue evidence="9">Muscle</tissue>
    </source>
</reference>
<feature type="compositionally biased region" description="Basic and acidic residues" evidence="7">
    <location>
        <begin position="108"/>
        <end position="120"/>
    </location>
</feature>
<dbReference type="GO" id="GO:0005667">
    <property type="term" value="C:transcription regulator complex"/>
    <property type="evidence" value="ECO:0007669"/>
    <property type="project" value="TreeGrafter"/>
</dbReference>
<evidence type="ECO:0000256" key="3">
    <source>
        <dbReference type="ARBA" id="ARBA00023015"/>
    </source>
</evidence>
<gene>
    <name evidence="9" type="primary">Tcf12</name>
    <name evidence="9" type="ORF">CINMEX_R11269</name>
</gene>
<dbReference type="Gene3D" id="4.10.280.10">
    <property type="entry name" value="Helix-loop-helix DNA-binding domain"/>
    <property type="match status" value="1"/>
</dbReference>
<keyword evidence="3" id="KW-0805">Transcription regulation</keyword>
<name>A0A7L2JDD4_CINMU</name>
<keyword evidence="6" id="KW-0539">Nucleus</keyword>
<dbReference type="Pfam" id="PF00010">
    <property type="entry name" value="HLH"/>
    <property type="match status" value="1"/>
</dbReference>
<evidence type="ECO:0000259" key="8">
    <source>
        <dbReference type="PROSITE" id="PS50888"/>
    </source>
</evidence>
<feature type="compositionally biased region" description="Low complexity" evidence="7">
    <location>
        <begin position="379"/>
        <end position="390"/>
    </location>
</feature>
<dbReference type="PANTHER" id="PTHR11793">
    <property type="entry name" value="BASIC HELIX-LOOP-HELIX TRANSCRIPTION FACTOR"/>
    <property type="match status" value="1"/>
</dbReference>
<dbReference type="GO" id="GO:0000978">
    <property type="term" value="F:RNA polymerase II cis-regulatory region sequence-specific DNA binding"/>
    <property type="evidence" value="ECO:0007669"/>
    <property type="project" value="TreeGrafter"/>
</dbReference>
<feature type="compositionally biased region" description="Polar residues" evidence="7">
    <location>
        <begin position="60"/>
        <end position="75"/>
    </location>
</feature>
<dbReference type="GO" id="GO:0000785">
    <property type="term" value="C:chromatin"/>
    <property type="evidence" value="ECO:0007669"/>
    <property type="project" value="TreeGrafter"/>
</dbReference>
<feature type="compositionally biased region" description="Basic and acidic residues" evidence="7">
    <location>
        <begin position="566"/>
        <end position="581"/>
    </location>
</feature>
<keyword evidence="2" id="KW-0217">Developmental protein</keyword>